<dbReference type="PROSITE" id="PS00501">
    <property type="entry name" value="SPASE_I_1"/>
    <property type="match status" value="1"/>
</dbReference>
<keyword evidence="2" id="KW-0378">Hydrolase</keyword>
<evidence type="ECO:0000313" key="8">
    <source>
        <dbReference type="Proteomes" id="UP000554342"/>
    </source>
</evidence>
<keyword evidence="8" id="KW-1185">Reference proteome</keyword>
<dbReference type="InterPro" id="IPR015927">
    <property type="entry name" value="Peptidase_S24_S26A/B/C"/>
</dbReference>
<dbReference type="InterPro" id="IPR019756">
    <property type="entry name" value="Pept_S26A_signal_pept_1_Ser-AS"/>
</dbReference>
<dbReference type="SUPFAM" id="SSF51306">
    <property type="entry name" value="LexA/Signal peptidase"/>
    <property type="match status" value="1"/>
</dbReference>
<dbReference type="AlphaFoldDB" id="A0A840Z0T1"/>
<dbReference type="GO" id="GO:0003677">
    <property type="term" value="F:DNA binding"/>
    <property type="evidence" value="ECO:0007669"/>
    <property type="project" value="UniProtKB-KW"/>
</dbReference>
<evidence type="ECO:0000259" key="6">
    <source>
        <dbReference type="Pfam" id="PF00717"/>
    </source>
</evidence>
<dbReference type="InterPro" id="IPR036286">
    <property type="entry name" value="LexA/Signal_pep-like_sf"/>
</dbReference>
<dbReference type="GO" id="GO:0006508">
    <property type="term" value="P:proteolysis"/>
    <property type="evidence" value="ECO:0007669"/>
    <property type="project" value="UniProtKB-KW"/>
</dbReference>
<dbReference type="PANTHER" id="PTHR40661">
    <property type="match status" value="1"/>
</dbReference>
<dbReference type="GO" id="GO:0004252">
    <property type="term" value="F:serine-type endopeptidase activity"/>
    <property type="evidence" value="ECO:0007669"/>
    <property type="project" value="InterPro"/>
</dbReference>
<accession>A0A840Z0T1</accession>
<evidence type="ECO:0000256" key="5">
    <source>
        <dbReference type="ARBA" id="ARBA00023163"/>
    </source>
</evidence>
<feature type="domain" description="Peptidase S24/S26A/S26B/S26C" evidence="6">
    <location>
        <begin position="109"/>
        <end position="198"/>
    </location>
</feature>
<dbReference type="Proteomes" id="UP000554342">
    <property type="component" value="Unassembled WGS sequence"/>
</dbReference>
<keyword evidence="4" id="KW-0238">DNA-binding</keyword>
<comment type="caution">
    <text evidence="7">The sequence shown here is derived from an EMBL/GenBank/DDBJ whole genome shotgun (WGS) entry which is preliminary data.</text>
</comment>
<dbReference type="GO" id="GO:0016020">
    <property type="term" value="C:membrane"/>
    <property type="evidence" value="ECO:0007669"/>
    <property type="project" value="InterPro"/>
</dbReference>
<dbReference type="PANTHER" id="PTHR40661:SF3">
    <property type="entry name" value="FELS-1 PROPHAGE TRANSCRIPTIONAL REGULATOR"/>
    <property type="match status" value="1"/>
</dbReference>
<gene>
    <name evidence="7" type="ORF">FHR23_002466</name>
</gene>
<evidence type="ECO:0000256" key="3">
    <source>
        <dbReference type="ARBA" id="ARBA00023015"/>
    </source>
</evidence>
<dbReference type="CDD" id="cd06529">
    <property type="entry name" value="S24_LexA-like"/>
    <property type="match status" value="1"/>
</dbReference>
<keyword evidence="1" id="KW-0645">Protease</keyword>
<dbReference type="Pfam" id="PF00717">
    <property type="entry name" value="Peptidase_S24"/>
    <property type="match status" value="1"/>
</dbReference>
<keyword evidence="5" id="KW-0804">Transcription</keyword>
<evidence type="ECO:0000256" key="2">
    <source>
        <dbReference type="ARBA" id="ARBA00022801"/>
    </source>
</evidence>
<sequence length="206" mass="22484">MENTDPRAALDALIAESGDSYAALSRMLGRNPAYLQQYVKRGSPRILPERERAMLARYFGVAQSRLGAAAENSVMVAVPALAVVATAGAGGLLADEARSVARYFDPERLRALGMEAQTASIIEVQGDSMEPTLFAGDMILIDGASRRITRRGGLFVIRMDDAVMVKRLRLERGEPAVLSDNPAYPPVRDRPFSIIGRVAWLERVPR</sequence>
<organism evidence="7 8">
    <name type="scientific">Stakelama sediminis</name>
    <dbReference type="NCBI Taxonomy" id="463200"/>
    <lineage>
        <taxon>Bacteria</taxon>
        <taxon>Pseudomonadati</taxon>
        <taxon>Pseudomonadota</taxon>
        <taxon>Alphaproteobacteria</taxon>
        <taxon>Sphingomonadales</taxon>
        <taxon>Sphingomonadaceae</taxon>
        <taxon>Stakelama</taxon>
    </lineage>
</organism>
<proteinExistence type="predicted"/>
<evidence type="ECO:0000313" key="7">
    <source>
        <dbReference type="EMBL" id="MBB5719525.1"/>
    </source>
</evidence>
<evidence type="ECO:0000256" key="1">
    <source>
        <dbReference type="ARBA" id="ARBA00022670"/>
    </source>
</evidence>
<dbReference type="EMBL" id="JACIJI010000004">
    <property type="protein sequence ID" value="MBB5719525.1"/>
    <property type="molecule type" value="Genomic_DNA"/>
</dbReference>
<dbReference type="InterPro" id="IPR039418">
    <property type="entry name" value="LexA-like"/>
</dbReference>
<keyword evidence="3" id="KW-0805">Transcription regulation</keyword>
<dbReference type="Gene3D" id="2.10.109.10">
    <property type="entry name" value="Umud Fragment, subunit A"/>
    <property type="match status" value="1"/>
</dbReference>
<reference evidence="7 8" key="1">
    <citation type="submission" date="2020-08" db="EMBL/GenBank/DDBJ databases">
        <title>Genomic Encyclopedia of Type Strains, Phase IV (KMG-IV): sequencing the most valuable type-strain genomes for metagenomic binning, comparative biology and taxonomic classification.</title>
        <authorList>
            <person name="Goeker M."/>
        </authorList>
    </citation>
    <scope>NUCLEOTIDE SEQUENCE [LARGE SCALE GENOMIC DNA]</scope>
    <source>
        <strain evidence="7 8">DSM 27203</strain>
    </source>
</reference>
<evidence type="ECO:0000256" key="4">
    <source>
        <dbReference type="ARBA" id="ARBA00023125"/>
    </source>
</evidence>
<dbReference type="RefSeq" id="WP_343043134.1">
    <property type="nucleotide sequence ID" value="NZ_BAABIF010000001.1"/>
</dbReference>
<name>A0A840Z0T1_9SPHN</name>
<protein>
    <submittedName>
        <fullName evidence="7">Phage repressor protein C with HTH and peptisase S24 domain</fullName>
    </submittedName>
</protein>